<evidence type="ECO:0008006" key="3">
    <source>
        <dbReference type="Google" id="ProtNLM"/>
    </source>
</evidence>
<dbReference type="RefSeq" id="XP_056491897.1">
    <property type="nucleotide sequence ID" value="XM_056626102.1"/>
</dbReference>
<keyword evidence="2" id="KW-1185">Reference proteome</keyword>
<dbReference type="EMBL" id="JAPZBU010000004">
    <property type="protein sequence ID" value="KAJ5407582.1"/>
    <property type="molecule type" value="Genomic_DNA"/>
</dbReference>
<protein>
    <recommendedName>
        <fullName evidence="3">Ankyrin repeat protein</fullName>
    </recommendedName>
</protein>
<organism evidence="1 2">
    <name type="scientific">Penicillium cosmopolitanum</name>
    <dbReference type="NCBI Taxonomy" id="1131564"/>
    <lineage>
        <taxon>Eukaryota</taxon>
        <taxon>Fungi</taxon>
        <taxon>Dikarya</taxon>
        <taxon>Ascomycota</taxon>
        <taxon>Pezizomycotina</taxon>
        <taxon>Eurotiomycetes</taxon>
        <taxon>Eurotiomycetidae</taxon>
        <taxon>Eurotiales</taxon>
        <taxon>Aspergillaceae</taxon>
        <taxon>Penicillium</taxon>
    </lineage>
</organism>
<reference evidence="1" key="2">
    <citation type="journal article" date="2023" name="IMA Fungus">
        <title>Comparative genomic study of the Penicillium genus elucidates a diverse pangenome and 15 lateral gene transfer events.</title>
        <authorList>
            <person name="Petersen C."/>
            <person name="Sorensen T."/>
            <person name="Nielsen M.R."/>
            <person name="Sondergaard T.E."/>
            <person name="Sorensen J.L."/>
            <person name="Fitzpatrick D.A."/>
            <person name="Frisvad J.C."/>
            <person name="Nielsen K.L."/>
        </authorList>
    </citation>
    <scope>NUCLEOTIDE SEQUENCE</scope>
    <source>
        <strain evidence="1">IBT 29677</strain>
    </source>
</reference>
<comment type="caution">
    <text evidence="1">The sequence shown here is derived from an EMBL/GenBank/DDBJ whole genome shotgun (WGS) entry which is preliminary data.</text>
</comment>
<dbReference type="SUPFAM" id="SSF48403">
    <property type="entry name" value="Ankyrin repeat"/>
    <property type="match status" value="1"/>
</dbReference>
<proteinExistence type="predicted"/>
<name>A0A9W9W719_9EURO</name>
<reference evidence="1" key="1">
    <citation type="submission" date="2022-12" db="EMBL/GenBank/DDBJ databases">
        <authorList>
            <person name="Petersen C."/>
        </authorList>
    </citation>
    <scope>NUCLEOTIDE SEQUENCE</scope>
    <source>
        <strain evidence="1">IBT 29677</strain>
    </source>
</reference>
<sequence length="115" mass="13205">MKENRRPLLMLLFKEIYTYRNESPLCAASEIGYFEVTKLLLRHKPRPNINFKTYKGRTGLSLAASCRREQVVMQLYKDPQARNGSNLKRAIKAASSSKITHHLQAYLVEQGSFCA</sequence>
<gene>
    <name evidence="1" type="ORF">N7509_001465</name>
</gene>
<dbReference type="InterPro" id="IPR002110">
    <property type="entry name" value="Ankyrin_rpt"/>
</dbReference>
<dbReference type="GeneID" id="81365082"/>
<dbReference type="Proteomes" id="UP001147747">
    <property type="component" value="Unassembled WGS sequence"/>
</dbReference>
<dbReference type="Gene3D" id="1.25.40.20">
    <property type="entry name" value="Ankyrin repeat-containing domain"/>
    <property type="match status" value="1"/>
</dbReference>
<evidence type="ECO:0000313" key="2">
    <source>
        <dbReference type="Proteomes" id="UP001147747"/>
    </source>
</evidence>
<dbReference type="Pfam" id="PF12796">
    <property type="entry name" value="Ank_2"/>
    <property type="match status" value="1"/>
</dbReference>
<accession>A0A9W9W719</accession>
<evidence type="ECO:0000313" key="1">
    <source>
        <dbReference type="EMBL" id="KAJ5407582.1"/>
    </source>
</evidence>
<dbReference type="AlphaFoldDB" id="A0A9W9W719"/>
<dbReference type="InterPro" id="IPR036770">
    <property type="entry name" value="Ankyrin_rpt-contain_sf"/>
</dbReference>